<sequence>MMKKKTLLIATALLCLFFSQTMAQTNKSTKVIAHRGAWKNTGVPENSIAALEHAVKMGCYGSEFDVHMSADSVLFVNHDHTIKGLHIEKTSSAELSAVKLSNDEPLPTLEAYLKAGKKQKKTRLVLEIKGSSISKERSLALAEKCVKMVKALKAEAITDYISFDYDICKKVKELNPRADVAYLNGDKSPAEIKEAGFNGVDYHFSVFRKNENWIGEMHAQNLTTNVWTVNDRSGMQWFIDKGVNFITTNEPEQLFELLK</sequence>
<evidence type="ECO:0000256" key="1">
    <source>
        <dbReference type="SAM" id="SignalP"/>
    </source>
</evidence>
<dbReference type="RefSeq" id="WP_229252781.1">
    <property type="nucleotide sequence ID" value="NZ_CAJRAF010000002.1"/>
</dbReference>
<dbReference type="PANTHER" id="PTHR46211">
    <property type="entry name" value="GLYCEROPHOSPHORYL DIESTER PHOSPHODIESTERASE"/>
    <property type="match status" value="1"/>
</dbReference>
<dbReference type="Pfam" id="PF03009">
    <property type="entry name" value="GDPD"/>
    <property type="match status" value="1"/>
</dbReference>
<dbReference type="EMBL" id="CAJRAF010000002">
    <property type="protein sequence ID" value="CAG5003802.1"/>
    <property type="molecule type" value="Genomic_DNA"/>
</dbReference>
<evidence type="ECO:0000313" key="3">
    <source>
        <dbReference type="EMBL" id="CAG5003802.1"/>
    </source>
</evidence>
<gene>
    <name evidence="3" type="ORF">DYBT9275_03232</name>
</gene>
<dbReference type="PANTHER" id="PTHR46211:SF1">
    <property type="entry name" value="GLYCEROPHOSPHODIESTER PHOSPHODIESTERASE, CYTOPLASMIC"/>
    <property type="match status" value="1"/>
</dbReference>
<feature type="domain" description="GP-PDE" evidence="2">
    <location>
        <begin position="29"/>
        <end position="258"/>
    </location>
</feature>
<dbReference type="Gene3D" id="3.20.20.190">
    <property type="entry name" value="Phosphatidylinositol (PI) phosphodiesterase"/>
    <property type="match status" value="1"/>
</dbReference>
<dbReference type="SUPFAM" id="SSF51695">
    <property type="entry name" value="PLC-like phosphodiesterases"/>
    <property type="match status" value="1"/>
</dbReference>
<evidence type="ECO:0000313" key="4">
    <source>
        <dbReference type="Proteomes" id="UP000680038"/>
    </source>
</evidence>
<dbReference type="PROSITE" id="PS51704">
    <property type="entry name" value="GP_PDE"/>
    <property type="match status" value="1"/>
</dbReference>
<proteinExistence type="predicted"/>
<dbReference type="AlphaFoldDB" id="A0A916N570"/>
<comment type="caution">
    <text evidence="3">The sequence shown here is derived from an EMBL/GenBank/DDBJ whole genome shotgun (WGS) entry which is preliminary data.</text>
</comment>
<dbReference type="GO" id="GO:0006629">
    <property type="term" value="P:lipid metabolic process"/>
    <property type="evidence" value="ECO:0007669"/>
    <property type="project" value="InterPro"/>
</dbReference>
<keyword evidence="4" id="KW-1185">Reference proteome</keyword>
<reference evidence="3" key="1">
    <citation type="submission" date="2021-04" db="EMBL/GenBank/DDBJ databases">
        <authorList>
            <person name="Rodrigo-Torres L."/>
            <person name="Arahal R. D."/>
            <person name="Lucena T."/>
        </authorList>
    </citation>
    <scope>NUCLEOTIDE SEQUENCE</scope>
    <source>
        <strain evidence="3">CECT 9275</strain>
    </source>
</reference>
<organism evidence="3 4">
    <name type="scientific">Dyadobacter helix</name>
    <dbReference type="NCBI Taxonomy" id="2822344"/>
    <lineage>
        <taxon>Bacteria</taxon>
        <taxon>Pseudomonadati</taxon>
        <taxon>Bacteroidota</taxon>
        <taxon>Cytophagia</taxon>
        <taxon>Cytophagales</taxon>
        <taxon>Spirosomataceae</taxon>
        <taxon>Dyadobacter</taxon>
    </lineage>
</organism>
<keyword evidence="1" id="KW-0732">Signal</keyword>
<dbReference type="GO" id="GO:0008081">
    <property type="term" value="F:phosphoric diester hydrolase activity"/>
    <property type="evidence" value="ECO:0007669"/>
    <property type="project" value="InterPro"/>
</dbReference>
<dbReference type="InterPro" id="IPR017946">
    <property type="entry name" value="PLC-like_Pdiesterase_TIM-brl"/>
</dbReference>
<name>A0A916N570_9BACT</name>
<evidence type="ECO:0000259" key="2">
    <source>
        <dbReference type="PROSITE" id="PS51704"/>
    </source>
</evidence>
<protein>
    <recommendedName>
        <fullName evidence="2">GP-PDE domain-containing protein</fullName>
    </recommendedName>
</protein>
<feature type="chain" id="PRO_5036676233" description="GP-PDE domain-containing protein" evidence="1">
    <location>
        <begin position="24"/>
        <end position="259"/>
    </location>
</feature>
<dbReference type="InterPro" id="IPR030395">
    <property type="entry name" value="GP_PDE_dom"/>
</dbReference>
<accession>A0A916N570</accession>
<feature type="signal peptide" evidence="1">
    <location>
        <begin position="1"/>
        <end position="23"/>
    </location>
</feature>
<dbReference type="Proteomes" id="UP000680038">
    <property type="component" value="Unassembled WGS sequence"/>
</dbReference>